<evidence type="ECO:0000313" key="3">
    <source>
        <dbReference type="Proteomes" id="UP000746747"/>
    </source>
</evidence>
<feature type="coiled-coil region" evidence="1">
    <location>
        <begin position="43"/>
        <end position="112"/>
    </location>
</feature>
<protein>
    <submittedName>
        <fullName evidence="2">Uncharacterized protein</fullName>
    </submittedName>
</protein>
<keyword evidence="1" id="KW-0175">Coiled coil</keyword>
<evidence type="ECO:0000256" key="1">
    <source>
        <dbReference type="SAM" id="Coils"/>
    </source>
</evidence>
<dbReference type="Proteomes" id="UP000746747">
    <property type="component" value="Unassembled WGS sequence"/>
</dbReference>
<proteinExistence type="predicted"/>
<reference evidence="2" key="1">
    <citation type="submission" date="2021-09" db="EMBL/GenBank/DDBJ databases">
        <authorList>
            <consortium name="Pathogen Informatics"/>
        </authorList>
    </citation>
    <scope>NUCLEOTIDE SEQUENCE</scope>
</reference>
<evidence type="ECO:0000313" key="2">
    <source>
        <dbReference type="EMBL" id="CAG9536173.1"/>
    </source>
</evidence>
<gene>
    <name evidence="2" type="ORF">CJOHNSTONI_LOCUS6122</name>
</gene>
<comment type="caution">
    <text evidence="2">The sequence shown here is derived from an EMBL/GenBank/DDBJ whole genome shotgun (WGS) entry which is preliminary data.</text>
</comment>
<dbReference type="EMBL" id="CAKAEH010001430">
    <property type="protein sequence ID" value="CAG9536173.1"/>
    <property type="molecule type" value="Genomic_DNA"/>
</dbReference>
<sequence length="186" mass="21355">MAGEVSELMELLNCIRQFEMDIKSENDEAENWRQCILINEQRIKKFAKVKQELQSVLRNSQQEVSRMREKVRKAKKDFDYCGKQVAEYTAAIEATQCEHHELKRESEDLNARLSVVKGNILESILKTQIQIYKQTQEEKKRIDAKLGLLGGIDNGPCHEDVSTAQMHSDMLTSSPNPSLERCSQSP</sequence>
<accession>A0A8J2M6Y9</accession>
<keyword evidence="3" id="KW-1185">Reference proteome</keyword>
<dbReference type="AlphaFoldDB" id="A0A8J2M6Y9"/>
<organism evidence="2 3">
    <name type="scientific">Cercopithifilaria johnstoni</name>
    <dbReference type="NCBI Taxonomy" id="2874296"/>
    <lineage>
        <taxon>Eukaryota</taxon>
        <taxon>Metazoa</taxon>
        <taxon>Ecdysozoa</taxon>
        <taxon>Nematoda</taxon>
        <taxon>Chromadorea</taxon>
        <taxon>Rhabditida</taxon>
        <taxon>Spirurina</taxon>
        <taxon>Spiruromorpha</taxon>
        <taxon>Filarioidea</taxon>
        <taxon>Onchocercidae</taxon>
        <taxon>Cercopithifilaria</taxon>
    </lineage>
</organism>
<dbReference type="OrthoDB" id="5809924at2759"/>
<name>A0A8J2M6Y9_9BILA</name>